<accession>A0A0L0DFN5</accession>
<feature type="region of interest" description="Disordered" evidence="2">
    <location>
        <begin position="133"/>
        <end position="157"/>
    </location>
</feature>
<dbReference type="Pfam" id="PF02145">
    <property type="entry name" value="Rap_GAP"/>
    <property type="match status" value="1"/>
</dbReference>
<dbReference type="eggNOG" id="KOG3686">
    <property type="taxonomic scope" value="Eukaryota"/>
</dbReference>
<feature type="region of interest" description="Disordered" evidence="2">
    <location>
        <begin position="1137"/>
        <end position="1170"/>
    </location>
</feature>
<dbReference type="InterPro" id="IPR039715">
    <property type="entry name" value="ZCCHC10"/>
</dbReference>
<evidence type="ECO:0000256" key="1">
    <source>
        <dbReference type="ARBA" id="ARBA00022468"/>
    </source>
</evidence>
<keyword evidence="6" id="KW-1185">Reference proteome</keyword>
<evidence type="ECO:0000313" key="6">
    <source>
        <dbReference type="Proteomes" id="UP000054408"/>
    </source>
</evidence>
<dbReference type="Pfam" id="PF00780">
    <property type="entry name" value="CNH"/>
    <property type="match status" value="1"/>
</dbReference>
<evidence type="ECO:0000313" key="5">
    <source>
        <dbReference type="EMBL" id="KNC51127.1"/>
    </source>
</evidence>
<evidence type="ECO:0008006" key="7">
    <source>
        <dbReference type="Google" id="ProtNLM"/>
    </source>
</evidence>
<proteinExistence type="predicted"/>
<protein>
    <recommendedName>
        <fullName evidence="7">CNH domain-containing protein</fullName>
    </recommendedName>
</protein>
<feature type="region of interest" description="Disordered" evidence="2">
    <location>
        <begin position="902"/>
        <end position="979"/>
    </location>
</feature>
<dbReference type="AlphaFoldDB" id="A0A0L0DFN5"/>
<keyword evidence="1" id="KW-0343">GTPase activation</keyword>
<dbReference type="GeneID" id="25565628"/>
<dbReference type="PANTHER" id="PTHR13491:SF0">
    <property type="entry name" value="ZINC FINGER CCHC DOMAIN-CONTAINING PROTEIN 10"/>
    <property type="match status" value="1"/>
</dbReference>
<dbReference type="OrthoDB" id="19311at2759"/>
<dbReference type="RefSeq" id="XP_013756334.1">
    <property type="nucleotide sequence ID" value="XM_013900880.1"/>
</dbReference>
<evidence type="ECO:0000256" key="2">
    <source>
        <dbReference type="SAM" id="MobiDB-lite"/>
    </source>
</evidence>
<name>A0A0L0DFN5_THETB</name>
<feature type="domain" description="Rap-GAP" evidence="3">
    <location>
        <begin position="319"/>
        <end position="527"/>
    </location>
</feature>
<sequence>MSASGVLRVSQARLPEPTIISWPRFRAHLRDGMLILAPHSGDATKLSSLVLTTSEYVIESKAFGPEKEPILVLVRRRDASHAHVSRSVSSPSLQGEAQTPAVVYLACDPFSSTASWETELGLSQLSSDLASQRSSRLSSRPRSHADSGGLVSSPSGAGHLCTVEPMLAKTSLLSPRRGWTIQSTASSSTAITSSSASYVSGHTVWRPSLNAYPIVREEPKMLLAWYRLHFITRAHANFVAHSSTAGPVVMSVCRSHTFEVRAIVWLPGATHRFTAVASKTFRSFRSDLRIALDAYGLGQGIGSELEWRASSDERLLAELVALEDTEFVRCLDVAVMLAPQAAVTVSDALHTVPSGAIAASFEAFVSSIGTRVPLATWDGYTGGLTSRHADMGVFAAVHSTDTMFRVLPYLMPDAREDMLASSDAVVVFLSDAHTTFTLPSSKSRTLPRIFAAVAPHPSVPDLWLYQIARTSDIPVFGVVPHSDAHFRGAAFAHDLIIDLSNAVAAFRRTPSQREAAFLSLANLLSDPDLAVSSTRRGVAMPANVDLTLPPLLGSGVSGAMRRAVAPLAVARDSLSTVTLSKANTPFGSNVIAWDAWRNGGAVYSTASGVFSLPSPHGQVRILVSSAASQVAVIDILDIALVRFQRKRLGVAYVHLDSIGDPVLCPIPDSRAATCFAIHSPSPSSFQVCVAVKSSINIFRWDAIHFVPHLVIELDATPQVVTFLSSGLLAAAFDSAFAILSPTLGSYTPIRTASIVGPKPGARPHPSILLEVSVTGAASHLLVTSGCTSLLVDCETAMPMDPAVVLRWSFAPLALAALDYFVIGVSQSHVQLRSLRNGTLIHNLTCPTPLQLLSAKNAPTVLAGSNQDARLYLVEACEQQYSDPEMAALAMSATSVSRLHSSAGLTTSTDGSLSSSQAKAPSLVAPRLPPKSTLGISSAPIPPSRPTHDMWNSRSSQHMTSETSEALFSGNSTSSPLTAKSRQISDILCQQAAKDANSTPSSPRAASTSDVVSANSSPRQLSTPSLSHRDHHGSITHILVHSESTCITALADLSLDSNSASSSSSSSSTSISSSSAASPLSYSITHSTTSARLSSPAPSATSSTTVSPSFSSSASLGITVDTSYGLFPHYSDSADGDSSSSFSSSSSPSSPSRADFSMSSTSSCLPTSPSRTRASAAFSPAVVMYESSLSLAPAHDSGDHESCQLSSSSSTSLSSPQYALSHTFTSIPLLTSSLSTSVARLSVSTEIS</sequence>
<dbReference type="InterPro" id="IPR000331">
    <property type="entry name" value="Rap/Ran_GAP_dom"/>
</dbReference>
<evidence type="ECO:0000259" key="3">
    <source>
        <dbReference type="PROSITE" id="PS50085"/>
    </source>
</evidence>
<dbReference type="PANTHER" id="PTHR13491">
    <property type="entry name" value="ZCCHC10 PROTEIN"/>
    <property type="match status" value="1"/>
</dbReference>
<dbReference type="PROSITE" id="PS50085">
    <property type="entry name" value="RAPGAP"/>
    <property type="match status" value="1"/>
</dbReference>
<dbReference type="Gene3D" id="3.30.1120.160">
    <property type="match status" value="1"/>
</dbReference>
<feature type="compositionally biased region" description="Low complexity" evidence="2">
    <location>
        <begin position="902"/>
        <end position="915"/>
    </location>
</feature>
<feature type="compositionally biased region" description="Low complexity" evidence="2">
    <location>
        <begin position="1137"/>
        <end position="1169"/>
    </location>
</feature>
<dbReference type="SUPFAM" id="SSF111347">
    <property type="entry name" value="Rap/Ran-GAP"/>
    <property type="match status" value="1"/>
</dbReference>
<feature type="compositionally biased region" description="Polar residues" evidence="2">
    <location>
        <begin position="1009"/>
        <end position="1025"/>
    </location>
</feature>
<feature type="compositionally biased region" description="Low complexity" evidence="2">
    <location>
        <begin position="997"/>
        <end position="1008"/>
    </location>
</feature>
<reference evidence="5 6" key="1">
    <citation type="submission" date="2010-05" db="EMBL/GenBank/DDBJ databases">
        <title>The Genome Sequence of Thecamonas trahens ATCC 50062.</title>
        <authorList>
            <consortium name="The Broad Institute Genome Sequencing Platform"/>
            <person name="Russ C."/>
            <person name="Cuomo C."/>
            <person name="Shea T."/>
            <person name="Young S.K."/>
            <person name="Zeng Q."/>
            <person name="Koehrsen M."/>
            <person name="Haas B."/>
            <person name="Borodovsky M."/>
            <person name="Guigo R."/>
            <person name="Alvarado L."/>
            <person name="Berlin A."/>
            <person name="Bochicchio J."/>
            <person name="Borenstein D."/>
            <person name="Chapman S."/>
            <person name="Chen Z."/>
            <person name="Freedman E."/>
            <person name="Gellesch M."/>
            <person name="Goldberg J."/>
            <person name="Griggs A."/>
            <person name="Gujja S."/>
            <person name="Heilman E."/>
            <person name="Heiman D."/>
            <person name="Hepburn T."/>
            <person name="Howarth C."/>
            <person name="Jen D."/>
            <person name="Larson L."/>
            <person name="Mehta T."/>
            <person name="Park D."/>
            <person name="Pearson M."/>
            <person name="Roberts A."/>
            <person name="Saif S."/>
            <person name="Shenoy N."/>
            <person name="Sisk P."/>
            <person name="Stolte C."/>
            <person name="Sykes S."/>
            <person name="Thomson T."/>
            <person name="Walk T."/>
            <person name="White J."/>
            <person name="Yandava C."/>
            <person name="Burger G."/>
            <person name="Gray M.W."/>
            <person name="Holland P.W.H."/>
            <person name="King N."/>
            <person name="Lang F.B.F."/>
            <person name="Roger A.J."/>
            <person name="Ruiz-Trillo I."/>
            <person name="Lander E."/>
            <person name="Nusbaum C."/>
        </authorList>
    </citation>
    <scope>NUCLEOTIDE SEQUENCE [LARGE SCALE GENOMIC DNA]</scope>
    <source>
        <strain evidence="5 6">ATCC 50062</strain>
    </source>
</reference>
<gene>
    <name evidence="5" type="ORF">AMSG_06476</name>
</gene>
<evidence type="ECO:0000259" key="4">
    <source>
        <dbReference type="PROSITE" id="PS50219"/>
    </source>
</evidence>
<dbReference type="STRING" id="461836.A0A0L0DFN5"/>
<organism evidence="5 6">
    <name type="scientific">Thecamonas trahens ATCC 50062</name>
    <dbReference type="NCBI Taxonomy" id="461836"/>
    <lineage>
        <taxon>Eukaryota</taxon>
        <taxon>Apusozoa</taxon>
        <taxon>Apusomonadida</taxon>
        <taxon>Apusomonadidae</taxon>
        <taxon>Thecamonas</taxon>
    </lineage>
</organism>
<feature type="domain" description="CNH" evidence="4">
    <location>
        <begin position="587"/>
        <end position="858"/>
    </location>
</feature>
<dbReference type="Gene3D" id="3.40.50.11210">
    <property type="entry name" value="Rap/Ran-GAP"/>
    <property type="match status" value="1"/>
</dbReference>
<dbReference type="InterPro" id="IPR035974">
    <property type="entry name" value="Rap/Ran-GAP_sf"/>
</dbReference>
<dbReference type="GO" id="GO:0005096">
    <property type="term" value="F:GTPase activator activity"/>
    <property type="evidence" value="ECO:0007669"/>
    <property type="project" value="UniProtKB-KW"/>
</dbReference>
<feature type="region of interest" description="Disordered" evidence="2">
    <location>
        <begin position="1088"/>
        <end position="1112"/>
    </location>
</feature>
<dbReference type="EMBL" id="GL349465">
    <property type="protein sequence ID" value="KNC51127.1"/>
    <property type="molecule type" value="Genomic_DNA"/>
</dbReference>
<dbReference type="PROSITE" id="PS50219">
    <property type="entry name" value="CNH"/>
    <property type="match status" value="1"/>
</dbReference>
<feature type="compositionally biased region" description="Polar residues" evidence="2">
    <location>
        <begin position="949"/>
        <end position="979"/>
    </location>
</feature>
<dbReference type="GO" id="GO:0051056">
    <property type="term" value="P:regulation of small GTPase mediated signal transduction"/>
    <property type="evidence" value="ECO:0007669"/>
    <property type="project" value="InterPro"/>
</dbReference>
<dbReference type="InterPro" id="IPR001180">
    <property type="entry name" value="CNH_dom"/>
</dbReference>
<feature type="region of interest" description="Disordered" evidence="2">
    <location>
        <begin position="991"/>
        <end position="1028"/>
    </location>
</feature>
<dbReference type="Proteomes" id="UP000054408">
    <property type="component" value="Unassembled WGS sequence"/>
</dbReference>